<reference evidence="1" key="2">
    <citation type="submission" date="2019-01" db="EMBL/GenBank/DDBJ databases">
        <authorList>
            <person name="Graves T."/>
            <person name="Eichler E.E."/>
            <person name="Wilson R.K."/>
        </authorList>
    </citation>
    <scope>NUCLEOTIDE SEQUENCE [LARGE SCALE GENOMIC DNA]</scope>
    <source>
        <strain evidence="1">17573</strain>
    </source>
</reference>
<accession>A0A5F8A517</accession>
<evidence type="ECO:0000313" key="1">
    <source>
        <dbReference type="Ensembl" id="ENSMMUP00000072022.1"/>
    </source>
</evidence>
<dbReference type="InParanoid" id="A0A5F8A517"/>
<dbReference type="AlphaFoldDB" id="A0A5F8A517"/>
<dbReference type="GeneTree" id="ENSGT00940000163244"/>
<keyword evidence="2" id="KW-1185">Reference proteome</keyword>
<dbReference type="VEuPathDB" id="HostDB:ENSMMUG00000057655"/>
<sequence>NPVSTKNTKISRAQWQAPVIPATWEAEAGESLEPGRWRLQRAVIVPLHSGLGDRVRLHLEKKKRGVLKDEEEFVHEVSKRVKDSMIGTPPVFINKVLLEGSFAHSFPYCLWLLLLQEQNEIVQVQTVILRPGKPKIFAIQPFKAKVC</sequence>
<protein>
    <submittedName>
        <fullName evidence="1">Uncharacterized protein</fullName>
    </submittedName>
</protein>
<proteinExistence type="predicted"/>
<reference evidence="1" key="3">
    <citation type="submission" date="2025-08" db="UniProtKB">
        <authorList>
            <consortium name="Ensembl"/>
        </authorList>
    </citation>
    <scope>IDENTIFICATION</scope>
    <source>
        <strain evidence="1">17573</strain>
    </source>
</reference>
<reference evidence="1" key="4">
    <citation type="submission" date="2025-09" db="UniProtKB">
        <authorList>
            <consortium name="Ensembl"/>
        </authorList>
    </citation>
    <scope>IDENTIFICATION</scope>
    <source>
        <strain evidence="1">17573</strain>
    </source>
</reference>
<evidence type="ECO:0000313" key="2">
    <source>
        <dbReference type="Proteomes" id="UP000006718"/>
    </source>
</evidence>
<dbReference type="Ensembl" id="ENSMMUT00000086855.1">
    <property type="protein sequence ID" value="ENSMMUP00000072022.1"/>
    <property type="gene ID" value="ENSMMUG00000057655.1"/>
</dbReference>
<organism evidence="1 2">
    <name type="scientific">Macaca mulatta</name>
    <name type="common">Rhesus macaque</name>
    <dbReference type="NCBI Taxonomy" id="9544"/>
    <lineage>
        <taxon>Eukaryota</taxon>
        <taxon>Metazoa</taxon>
        <taxon>Chordata</taxon>
        <taxon>Craniata</taxon>
        <taxon>Vertebrata</taxon>
        <taxon>Euteleostomi</taxon>
        <taxon>Mammalia</taxon>
        <taxon>Eutheria</taxon>
        <taxon>Euarchontoglires</taxon>
        <taxon>Primates</taxon>
        <taxon>Haplorrhini</taxon>
        <taxon>Catarrhini</taxon>
        <taxon>Cercopithecidae</taxon>
        <taxon>Cercopithecinae</taxon>
        <taxon>Macaca</taxon>
    </lineage>
</organism>
<dbReference type="Proteomes" id="UP000006718">
    <property type="component" value="Chromosome 19"/>
</dbReference>
<reference evidence="2" key="1">
    <citation type="journal article" date="2007" name="Science">
        <title>Evolutionary and biomedical insights from the rhesus macaque genome.</title>
        <authorList>
            <person name="Gibbs R.A."/>
            <person name="Rogers J."/>
            <person name="Katze M.G."/>
            <person name="Bumgarner R."/>
            <person name="Weinstock G.M."/>
            <person name="Mardis E.R."/>
            <person name="Remington K.A."/>
            <person name="Strausberg R.L."/>
            <person name="Venter J.C."/>
            <person name="Wilson R.K."/>
            <person name="Batzer M.A."/>
            <person name="Bustamante C.D."/>
            <person name="Eichler E.E."/>
            <person name="Hahn M.W."/>
            <person name="Hardison R.C."/>
            <person name="Makova K.D."/>
            <person name="Miller W."/>
            <person name="Milosavljevic A."/>
            <person name="Palermo R.E."/>
            <person name="Siepel A."/>
            <person name="Sikela J.M."/>
            <person name="Attaway T."/>
            <person name="Bell S."/>
            <person name="Bernard K.E."/>
            <person name="Buhay C.J."/>
            <person name="Chandrabose M.N."/>
            <person name="Dao M."/>
            <person name="Davis C."/>
            <person name="Delehaunty K.D."/>
            <person name="Ding Y."/>
            <person name="Dinh H.H."/>
            <person name="Dugan-Rocha S."/>
            <person name="Fulton L.A."/>
            <person name="Gabisi R.A."/>
            <person name="Garner T.T."/>
            <person name="Godfrey J."/>
            <person name="Hawes A.C."/>
            <person name="Hernandez J."/>
            <person name="Hines S."/>
            <person name="Holder M."/>
            <person name="Hume J."/>
            <person name="Jhangiani S.N."/>
            <person name="Joshi V."/>
            <person name="Khan Z.M."/>
            <person name="Kirkness E.F."/>
            <person name="Cree A."/>
            <person name="Fowler R.G."/>
            <person name="Lee S."/>
            <person name="Lewis L.R."/>
            <person name="Li Z."/>
            <person name="Liu Y.-S."/>
            <person name="Moore S.M."/>
            <person name="Muzny D."/>
            <person name="Nazareth L.V."/>
            <person name="Ngo D.N."/>
            <person name="Okwuonu G.O."/>
            <person name="Pai G."/>
            <person name="Parker D."/>
            <person name="Paul H.A."/>
            <person name="Pfannkoch C."/>
            <person name="Pohl C.S."/>
            <person name="Rogers Y.-H.C."/>
            <person name="Ruiz S.J."/>
            <person name="Sabo A."/>
            <person name="Santibanez J."/>
            <person name="Schneider B.W."/>
            <person name="Smith S.M."/>
            <person name="Sodergren E."/>
            <person name="Svatek A.F."/>
            <person name="Utterback T.R."/>
            <person name="Vattathil S."/>
            <person name="Warren W."/>
            <person name="White C.S."/>
            <person name="Chinwalla A.T."/>
            <person name="Feng Y."/>
            <person name="Halpern A.L."/>
            <person name="Hillier L.W."/>
            <person name="Huang X."/>
            <person name="Minx P."/>
            <person name="Nelson J.O."/>
            <person name="Pepin K.H."/>
            <person name="Qin X."/>
            <person name="Sutton G.G."/>
            <person name="Venter E."/>
            <person name="Walenz B.P."/>
            <person name="Wallis J.W."/>
            <person name="Worley K.C."/>
            <person name="Yang S.-P."/>
            <person name="Jones S.M."/>
            <person name="Marra M.A."/>
            <person name="Rocchi M."/>
            <person name="Schein J.E."/>
            <person name="Baertsch R."/>
            <person name="Clarke L."/>
            <person name="Csuros M."/>
            <person name="Glasscock J."/>
            <person name="Harris R.A."/>
            <person name="Havlak P."/>
            <person name="Jackson A.R."/>
            <person name="Jiang H."/>
            <person name="Liu Y."/>
            <person name="Messina D.N."/>
            <person name="Shen Y."/>
            <person name="Song H.X.-Z."/>
            <person name="Wylie T."/>
            <person name="Zhang L."/>
            <person name="Birney E."/>
            <person name="Han K."/>
            <person name="Konkel M.K."/>
            <person name="Lee J."/>
            <person name="Smit A.F.A."/>
            <person name="Ullmer B."/>
            <person name="Wang H."/>
            <person name="Xing J."/>
            <person name="Burhans R."/>
            <person name="Cheng Z."/>
            <person name="Karro J.E."/>
            <person name="Ma J."/>
            <person name="Raney B."/>
            <person name="She X."/>
            <person name="Cox M.J."/>
            <person name="Demuth J.P."/>
            <person name="Dumas L.J."/>
            <person name="Han S.-G."/>
            <person name="Hopkins J."/>
            <person name="Karimpour-Fard A."/>
            <person name="Kim Y.H."/>
            <person name="Pollack J.R."/>
            <person name="Vinar T."/>
            <person name="Addo-Quaye C."/>
            <person name="Degenhardt J."/>
            <person name="Denby A."/>
            <person name="Hubisz M.J."/>
            <person name="Indap A."/>
            <person name="Kosiol C."/>
            <person name="Lahn B.T."/>
            <person name="Lawson H.A."/>
            <person name="Marklein A."/>
            <person name="Nielsen R."/>
            <person name="Vallender E.J."/>
            <person name="Clark A.G."/>
            <person name="Ferguson B."/>
            <person name="Hernandez R.D."/>
            <person name="Hirani K."/>
            <person name="Kehrer-Sawatzki H."/>
            <person name="Kolb J."/>
            <person name="Patil S."/>
            <person name="Pu L.-L."/>
            <person name="Ren Y."/>
            <person name="Smith D.G."/>
            <person name="Wheeler D.A."/>
            <person name="Schenck I."/>
            <person name="Ball E.V."/>
            <person name="Chen R."/>
            <person name="Cooper D.N."/>
            <person name="Giardine B."/>
            <person name="Hsu F."/>
            <person name="Kent W.J."/>
            <person name="Lesk A."/>
            <person name="Nelson D.L."/>
            <person name="O'brien W.E."/>
            <person name="Pruefer K."/>
            <person name="Stenson P.D."/>
            <person name="Wallace J.C."/>
            <person name="Ke H."/>
            <person name="Liu X.-M."/>
            <person name="Wang P."/>
            <person name="Xiang A.P."/>
            <person name="Yang F."/>
            <person name="Barber G.P."/>
            <person name="Haussler D."/>
            <person name="Karolchik D."/>
            <person name="Kern A.D."/>
            <person name="Kuhn R.M."/>
            <person name="Smith K.E."/>
            <person name="Zwieg A.S."/>
        </authorList>
    </citation>
    <scope>NUCLEOTIDE SEQUENCE [LARGE SCALE GENOMIC DNA]</scope>
    <source>
        <strain evidence="2">17573</strain>
    </source>
</reference>
<name>A0A5F8A517_MACMU</name>
<dbReference type="Bgee" id="ENSMMUG00000057655">
    <property type="expression patterns" value="Expressed in spleen and 4 other cell types or tissues"/>
</dbReference>